<dbReference type="InterPro" id="IPR048254">
    <property type="entry name" value="CDP_ALCOHOL_P_TRANSF_CS"/>
</dbReference>
<feature type="transmembrane region" description="Helical" evidence="3">
    <location>
        <begin position="20"/>
        <end position="39"/>
    </location>
</feature>
<keyword evidence="1 2" id="KW-0808">Transferase</keyword>
<evidence type="ECO:0000256" key="1">
    <source>
        <dbReference type="ARBA" id="ARBA00022679"/>
    </source>
</evidence>
<dbReference type="Proteomes" id="UP001174208">
    <property type="component" value="Unassembled WGS sequence"/>
</dbReference>
<dbReference type="RefSeq" id="WP_301210310.1">
    <property type="nucleotide sequence ID" value="NZ_JAROCF010000001.1"/>
</dbReference>
<dbReference type="InterPro" id="IPR043130">
    <property type="entry name" value="CDP-OH_PTrfase_TM_dom"/>
</dbReference>
<feature type="transmembrane region" description="Helical" evidence="3">
    <location>
        <begin position="164"/>
        <end position="185"/>
    </location>
</feature>
<keyword evidence="3" id="KW-0472">Membrane</keyword>
<feature type="transmembrane region" description="Helical" evidence="3">
    <location>
        <begin position="191"/>
        <end position="212"/>
    </location>
</feature>
<dbReference type="InterPro" id="IPR000462">
    <property type="entry name" value="CDP-OH_P_trans"/>
</dbReference>
<comment type="similarity">
    <text evidence="2">Belongs to the CDP-alcohol phosphatidyltransferase class-I family.</text>
</comment>
<protein>
    <submittedName>
        <fullName evidence="4">CDP-alcohol phosphatidyltransferase family protein</fullName>
    </submittedName>
</protein>
<dbReference type="PROSITE" id="PS00379">
    <property type="entry name" value="CDP_ALCOHOL_P_TRANSF"/>
    <property type="match status" value="1"/>
</dbReference>
<proteinExistence type="inferred from homology"/>
<organism evidence="4 5">
    <name type="scientific">Leifsonia williamsii</name>
    <dbReference type="NCBI Taxonomy" id="3035919"/>
    <lineage>
        <taxon>Bacteria</taxon>
        <taxon>Bacillati</taxon>
        <taxon>Actinomycetota</taxon>
        <taxon>Actinomycetes</taxon>
        <taxon>Micrococcales</taxon>
        <taxon>Microbacteriaceae</taxon>
        <taxon>Leifsonia</taxon>
    </lineage>
</organism>
<dbReference type="EMBL" id="JAROCF010000001">
    <property type="protein sequence ID" value="MDN4613888.1"/>
    <property type="molecule type" value="Genomic_DNA"/>
</dbReference>
<keyword evidence="3" id="KW-0812">Transmembrane</keyword>
<evidence type="ECO:0000256" key="2">
    <source>
        <dbReference type="RuleBase" id="RU003750"/>
    </source>
</evidence>
<name>A0ABT8KA63_9MICO</name>
<evidence type="ECO:0000256" key="3">
    <source>
        <dbReference type="SAM" id="Phobius"/>
    </source>
</evidence>
<gene>
    <name evidence="4" type="ORF">P5G50_05420</name>
</gene>
<dbReference type="Gene3D" id="1.20.120.1760">
    <property type="match status" value="1"/>
</dbReference>
<feature type="transmembrane region" description="Helical" evidence="3">
    <location>
        <begin position="118"/>
        <end position="144"/>
    </location>
</feature>
<feature type="transmembrane region" description="Helical" evidence="3">
    <location>
        <begin position="59"/>
        <end position="86"/>
    </location>
</feature>
<reference evidence="4" key="1">
    <citation type="submission" date="2023-06" db="EMBL/GenBank/DDBJ databases">
        <title>MT1 and MT2 Draft Genomes of Novel Species.</title>
        <authorList>
            <person name="Venkateswaran K."/>
        </authorList>
    </citation>
    <scope>NUCLEOTIDE SEQUENCE</scope>
    <source>
        <strain evidence="4">F6_8S_P_1B</strain>
    </source>
</reference>
<evidence type="ECO:0000313" key="5">
    <source>
        <dbReference type="Proteomes" id="UP001174208"/>
    </source>
</evidence>
<accession>A0ABT8KA63</accession>
<sequence>MQRVQLEAAGALPGALPPVGWLAMAAFLVVTAALVVRGYRRRGMARFGAANVVTSLRAVLVGAITGLVAGSFAGAVPVATVVALVVPALALDAVDGWVARRTASVTELGARFDMEVDAFLLLVLGIAVAPALGVWVLAIGLLRYAFVAAGWMLPWFRRTLPPRYWRKVVTAFAGIALAVAVSRLLPGLDVVLVGAALLLLVESFGRDAIWLVRRRREKGLDADTCFLQVSAASDRN</sequence>
<evidence type="ECO:0000313" key="4">
    <source>
        <dbReference type="EMBL" id="MDN4613888.1"/>
    </source>
</evidence>
<keyword evidence="3" id="KW-1133">Transmembrane helix</keyword>
<comment type="caution">
    <text evidence="4">The sequence shown here is derived from an EMBL/GenBank/DDBJ whole genome shotgun (WGS) entry which is preliminary data.</text>
</comment>
<keyword evidence="5" id="KW-1185">Reference proteome</keyword>
<dbReference type="Pfam" id="PF01066">
    <property type="entry name" value="CDP-OH_P_transf"/>
    <property type="match status" value="1"/>
</dbReference>